<dbReference type="AlphaFoldDB" id="A0A419PYU9"/>
<dbReference type="EMBL" id="NIRI02000042">
    <property type="protein sequence ID" value="KAG5452182.1"/>
    <property type="molecule type" value="Genomic_DNA"/>
</dbReference>
<organism evidence="1 2">
    <name type="scientific">Clonorchis sinensis</name>
    <name type="common">Chinese liver fluke</name>
    <dbReference type="NCBI Taxonomy" id="79923"/>
    <lineage>
        <taxon>Eukaryota</taxon>
        <taxon>Metazoa</taxon>
        <taxon>Spiralia</taxon>
        <taxon>Lophotrochozoa</taxon>
        <taxon>Platyhelminthes</taxon>
        <taxon>Trematoda</taxon>
        <taxon>Digenea</taxon>
        <taxon>Opisthorchiida</taxon>
        <taxon>Opisthorchiata</taxon>
        <taxon>Opisthorchiidae</taxon>
        <taxon>Clonorchis</taxon>
    </lineage>
</organism>
<protein>
    <submittedName>
        <fullName evidence="1">Uncharacterized protein</fullName>
    </submittedName>
</protein>
<reference evidence="1 2" key="1">
    <citation type="journal article" date="2018" name="Biotechnol. Adv.">
        <title>Improved genomic resources and new bioinformatic workflow for the carcinogenic parasite Clonorchis sinensis: Biotechnological implications.</title>
        <authorList>
            <person name="Wang D."/>
            <person name="Korhonen P.K."/>
            <person name="Gasser R.B."/>
            <person name="Young N.D."/>
        </authorList>
    </citation>
    <scope>NUCLEOTIDE SEQUENCE [LARGE SCALE GENOMIC DNA]</scope>
    <source>
        <strain evidence="1">Cs-k2</strain>
    </source>
</reference>
<comment type="caution">
    <text evidence="1">The sequence shown here is derived from an EMBL/GenBank/DDBJ whole genome shotgun (WGS) entry which is preliminary data.</text>
</comment>
<reference evidence="1 2" key="2">
    <citation type="journal article" date="2021" name="Genomics">
        <title>High-quality reference genome for Clonorchis sinensis.</title>
        <authorList>
            <person name="Young N.D."/>
            <person name="Stroehlein A.J."/>
            <person name="Kinkar L."/>
            <person name="Wang T."/>
            <person name="Sohn W.M."/>
            <person name="Chang B.C.H."/>
            <person name="Kaur P."/>
            <person name="Weisz D."/>
            <person name="Dudchenko O."/>
            <person name="Aiden E.L."/>
            <person name="Korhonen P.K."/>
            <person name="Gasser R.B."/>
        </authorList>
    </citation>
    <scope>NUCLEOTIDE SEQUENCE [LARGE SCALE GENOMIC DNA]</scope>
    <source>
        <strain evidence="1">Cs-k2</strain>
    </source>
</reference>
<dbReference type="Proteomes" id="UP000286415">
    <property type="component" value="Unassembled WGS sequence"/>
</dbReference>
<sequence length="116" mass="13315">MSHPSTWRVRRLLLRPLTNHHPRMRDSAGDGRTPEYGLVGRRGTQPATPCPSALYLISSVTQRSFSLEKTILLGKRLGIRNTWSDHRSLWCWIHSLAELPTTHPNIRFMTVSLRTC</sequence>
<accession>A0A419PYU9</accession>
<name>A0A419PYU9_CLOSI</name>
<evidence type="ECO:0000313" key="1">
    <source>
        <dbReference type="EMBL" id="KAG5452182.1"/>
    </source>
</evidence>
<keyword evidence="2" id="KW-1185">Reference proteome</keyword>
<dbReference type="InParanoid" id="A0A419PYU9"/>
<evidence type="ECO:0000313" key="2">
    <source>
        <dbReference type="Proteomes" id="UP000286415"/>
    </source>
</evidence>
<gene>
    <name evidence="1" type="ORF">CSKR_111504</name>
</gene>
<proteinExistence type="predicted"/>